<organism evidence="1 2">
    <name type="scientific">Russula ochroleuca</name>
    <dbReference type="NCBI Taxonomy" id="152965"/>
    <lineage>
        <taxon>Eukaryota</taxon>
        <taxon>Fungi</taxon>
        <taxon>Dikarya</taxon>
        <taxon>Basidiomycota</taxon>
        <taxon>Agaricomycotina</taxon>
        <taxon>Agaricomycetes</taxon>
        <taxon>Russulales</taxon>
        <taxon>Russulaceae</taxon>
        <taxon>Russula</taxon>
    </lineage>
</organism>
<dbReference type="AlphaFoldDB" id="A0A9P5N1N4"/>
<accession>A0A9P5N1N4</accession>
<keyword evidence="2" id="KW-1185">Reference proteome</keyword>
<evidence type="ECO:0000313" key="1">
    <source>
        <dbReference type="EMBL" id="KAF8483953.1"/>
    </source>
</evidence>
<name>A0A9P5N1N4_9AGAM</name>
<protein>
    <submittedName>
        <fullName evidence="1">Uncharacterized protein</fullName>
    </submittedName>
</protein>
<proteinExistence type="predicted"/>
<reference evidence="1" key="1">
    <citation type="submission" date="2019-10" db="EMBL/GenBank/DDBJ databases">
        <authorList>
            <consortium name="DOE Joint Genome Institute"/>
            <person name="Kuo A."/>
            <person name="Miyauchi S."/>
            <person name="Kiss E."/>
            <person name="Drula E."/>
            <person name="Kohler A."/>
            <person name="Sanchez-Garcia M."/>
            <person name="Andreopoulos B."/>
            <person name="Barry K.W."/>
            <person name="Bonito G."/>
            <person name="Buee M."/>
            <person name="Carver A."/>
            <person name="Chen C."/>
            <person name="Cichocki N."/>
            <person name="Clum A."/>
            <person name="Culley D."/>
            <person name="Crous P.W."/>
            <person name="Fauchery L."/>
            <person name="Girlanda M."/>
            <person name="Hayes R."/>
            <person name="Keri Z."/>
            <person name="LaButti K."/>
            <person name="Lipzen A."/>
            <person name="Lombard V."/>
            <person name="Magnuson J."/>
            <person name="Maillard F."/>
            <person name="Morin E."/>
            <person name="Murat C."/>
            <person name="Nolan M."/>
            <person name="Ohm R."/>
            <person name="Pangilinan J."/>
            <person name="Pereira M."/>
            <person name="Perotto S."/>
            <person name="Peter M."/>
            <person name="Riley R."/>
            <person name="Sitrit Y."/>
            <person name="Stielow B."/>
            <person name="Szollosi G."/>
            <person name="Zifcakova L."/>
            <person name="Stursova M."/>
            <person name="Spatafora J.W."/>
            <person name="Tedersoo L."/>
            <person name="Vaario L.-M."/>
            <person name="Yamada A."/>
            <person name="Yan M."/>
            <person name="Wang P."/>
            <person name="Xu J."/>
            <person name="Bruns T."/>
            <person name="Baldrian P."/>
            <person name="Vilgalys R."/>
            <person name="Henrissat B."/>
            <person name="Grigoriev I.V."/>
            <person name="Hibbett D."/>
            <person name="Nagy L.G."/>
            <person name="Martin F.M."/>
        </authorList>
    </citation>
    <scope>NUCLEOTIDE SEQUENCE</scope>
    <source>
        <strain evidence="1">Prilba</strain>
    </source>
</reference>
<evidence type="ECO:0000313" key="2">
    <source>
        <dbReference type="Proteomes" id="UP000759537"/>
    </source>
</evidence>
<dbReference type="Proteomes" id="UP000759537">
    <property type="component" value="Unassembled WGS sequence"/>
</dbReference>
<gene>
    <name evidence="1" type="ORF">DFH94DRAFT_690420</name>
</gene>
<sequence length="106" mass="11743">MEMLDIWPFFPKDGANACLTQEEGVDNIVSALEHSDRVDMIKLFGPDSLLLERFSAEMQEPFPKLTSLELGSLDNDIASVLPGSFLGGSAPRLRFLRLKLLLFAST</sequence>
<dbReference type="EMBL" id="WHVB01000004">
    <property type="protein sequence ID" value="KAF8483953.1"/>
    <property type="molecule type" value="Genomic_DNA"/>
</dbReference>
<dbReference type="OrthoDB" id="3365698at2759"/>
<comment type="caution">
    <text evidence="1">The sequence shown here is derived from an EMBL/GenBank/DDBJ whole genome shotgun (WGS) entry which is preliminary data.</text>
</comment>
<reference evidence="1" key="2">
    <citation type="journal article" date="2020" name="Nat. Commun.">
        <title>Large-scale genome sequencing of mycorrhizal fungi provides insights into the early evolution of symbiotic traits.</title>
        <authorList>
            <person name="Miyauchi S."/>
            <person name="Kiss E."/>
            <person name="Kuo A."/>
            <person name="Drula E."/>
            <person name="Kohler A."/>
            <person name="Sanchez-Garcia M."/>
            <person name="Morin E."/>
            <person name="Andreopoulos B."/>
            <person name="Barry K.W."/>
            <person name="Bonito G."/>
            <person name="Buee M."/>
            <person name="Carver A."/>
            <person name="Chen C."/>
            <person name="Cichocki N."/>
            <person name="Clum A."/>
            <person name="Culley D."/>
            <person name="Crous P.W."/>
            <person name="Fauchery L."/>
            <person name="Girlanda M."/>
            <person name="Hayes R.D."/>
            <person name="Keri Z."/>
            <person name="LaButti K."/>
            <person name="Lipzen A."/>
            <person name="Lombard V."/>
            <person name="Magnuson J."/>
            <person name="Maillard F."/>
            <person name="Murat C."/>
            <person name="Nolan M."/>
            <person name="Ohm R.A."/>
            <person name="Pangilinan J."/>
            <person name="Pereira M.F."/>
            <person name="Perotto S."/>
            <person name="Peter M."/>
            <person name="Pfister S."/>
            <person name="Riley R."/>
            <person name="Sitrit Y."/>
            <person name="Stielow J.B."/>
            <person name="Szollosi G."/>
            <person name="Zifcakova L."/>
            <person name="Stursova M."/>
            <person name="Spatafora J.W."/>
            <person name="Tedersoo L."/>
            <person name="Vaario L.M."/>
            <person name="Yamada A."/>
            <person name="Yan M."/>
            <person name="Wang P."/>
            <person name="Xu J."/>
            <person name="Bruns T."/>
            <person name="Baldrian P."/>
            <person name="Vilgalys R."/>
            <person name="Dunand C."/>
            <person name="Henrissat B."/>
            <person name="Grigoriev I.V."/>
            <person name="Hibbett D."/>
            <person name="Nagy L.G."/>
            <person name="Martin F.M."/>
        </authorList>
    </citation>
    <scope>NUCLEOTIDE SEQUENCE</scope>
    <source>
        <strain evidence="1">Prilba</strain>
    </source>
</reference>